<name>A0A915EIG4_9BILA</name>
<sequence length="236" mass="28015">MVETLSKLDSENIKKEEFIRHQTMSGEEARTLIVKRKTLKEQLNSARDQNYEADKKKSELEPRFYKKSAELRFEYKAFLTSLQDFCSSFHSLNNVQGIKWSEYEYDAASQEFINSPRNKLTELIDMLKKETERITRTLEDTARDLQSAKQDLEFIQAKRRSVKEEEQEQSNLVVQWKAKQWDVENKYLEQKKSLEKVYNDVLAATYDKIAKLYTKFNEIMKCKEELKDLGEHILAE</sequence>
<reference evidence="3" key="1">
    <citation type="submission" date="2022-11" db="UniProtKB">
        <authorList>
            <consortium name="WormBaseParasite"/>
        </authorList>
    </citation>
    <scope>IDENTIFICATION</scope>
</reference>
<accession>A0A915EIG4</accession>
<evidence type="ECO:0000313" key="3">
    <source>
        <dbReference type="WBParaSite" id="jg7034"/>
    </source>
</evidence>
<dbReference type="WBParaSite" id="jg7034">
    <property type="protein sequence ID" value="jg7034"/>
    <property type="gene ID" value="jg7034"/>
</dbReference>
<keyword evidence="2" id="KW-1185">Reference proteome</keyword>
<protein>
    <submittedName>
        <fullName evidence="3">Uncharacterized protein</fullName>
    </submittedName>
</protein>
<feature type="coiled-coil region" evidence="1">
    <location>
        <begin position="117"/>
        <end position="165"/>
    </location>
</feature>
<feature type="coiled-coil region" evidence="1">
    <location>
        <begin position="29"/>
        <end position="56"/>
    </location>
</feature>
<dbReference type="AlphaFoldDB" id="A0A915EIG4"/>
<proteinExistence type="predicted"/>
<evidence type="ECO:0000313" key="2">
    <source>
        <dbReference type="Proteomes" id="UP000887574"/>
    </source>
</evidence>
<organism evidence="2 3">
    <name type="scientific">Ditylenchus dipsaci</name>
    <dbReference type="NCBI Taxonomy" id="166011"/>
    <lineage>
        <taxon>Eukaryota</taxon>
        <taxon>Metazoa</taxon>
        <taxon>Ecdysozoa</taxon>
        <taxon>Nematoda</taxon>
        <taxon>Chromadorea</taxon>
        <taxon>Rhabditida</taxon>
        <taxon>Tylenchina</taxon>
        <taxon>Tylenchomorpha</taxon>
        <taxon>Sphaerularioidea</taxon>
        <taxon>Anguinidae</taxon>
        <taxon>Anguininae</taxon>
        <taxon>Ditylenchus</taxon>
    </lineage>
</organism>
<evidence type="ECO:0000256" key="1">
    <source>
        <dbReference type="SAM" id="Coils"/>
    </source>
</evidence>
<keyword evidence="1" id="KW-0175">Coiled coil</keyword>
<dbReference type="Proteomes" id="UP000887574">
    <property type="component" value="Unplaced"/>
</dbReference>